<dbReference type="PANTHER" id="PTHR30290">
    <property type="entry name" value="PERIPLASMIC BINDING COMPONENT OF ABC TRANSPORTER"/>
    <property type="match status" value="1"/>
</dbReference>
<dbReference type="Gene3D" id="3.90.76.10">
    <property type="entry name" value="Dipeptide-binding Protein, Domain 1"/>
    <property type="match status" value="1"/>
</dbReference>
<name>A0A1R4JUC3_9ACTN</name>
<dbReference type="PROSITE" id="PS51318">
    <property type="entry name" value="TAT"/>
    <property type="match status" value="1"/>
</dbReference>
<dbReference type="CDD" id="cd08503">
    <property type="entry name" value="PBP2_NikA_DppA_OppA_like_17"/>
    <property type="match status" value="1"/>
</dbReference>
<dbReference type="PROSITE" id="PS51257">
    <property type="entry name" value="PROKAR_LIPOPROTEIN"/>
    <property type="match status" value="1"/>
</dbReference>
<gene>
    <name evidence="3" type="ORF">FM114_09495</name>
</gene>
<protein>
    <submittedName>
        <fullName evidence="3">Oligopeptide ABC transporter, periplasmic oligopeptide-binding protein OppA (TC 3.A.1.5.1)</fullName>
    </submittedName>
</protein>
<proteinExistence type="predicted"/>
<dbReference type="InterPro" id="IPR030678">
    <property type="entry name" value="Peptide/Ni-bd"/>
</dbReference>
<reference evidence="3 4" key="1">
    <citation type="submission" date="2017-02" db="EMBL/GenBank/DDBJ databases">
        <authorList>
            <person name="Peterson S.W."/>
        </authorList>
    </citation>
    <scope>NUCLEOTIDE SEQUENCE [LARGE SCALE GENOMIC DNA]</scope>
    <source>
        <strain evidence="3 4">LSP_Lj1</strain>
    </source>
</reference>
<dbReference type="Pfam" id="PF00496">
    <property type="entry name" value="SBP_bac_5"/>
    <property type="match status" value="1"/>
</dbReference>
<dbReference type="EMBL" id="FUKQ01000035">
    <property type="protein sequence ID" value="SJN35373.1"/>
    <property type="molecule type" value="Genomic_DNA"/>
</dbReference>
<dbReference type="GO" id="GO:1904680">
    <property type="term" value="F:peptide transmembrane transporter activity"/>
    <property type="evidence" value="ECO:0007669"/>
    <property type="project" value="TreeGrafter"/>
</dbReference>
<dbReference type="RefSeq" id="WP_218668509.1">
    <property type="nucleotide sequence ID" value="NZ_FUKQ01000035.1"/>
</dbReference>
<dbReference type="InterPro" id="IPR000914">
    <property type="entry name" value="SBP_5_dom"/>
</dbReference>
<feature type="signal peptide" evidence="1">
    <location>
        <begin position="1"/>
        <end position="34"/>
    </location>
</feature>
<dbReference type="SUPFAM" id="SSF53850">
    <property type="entry name" value="Periplasmic binding protein-like II"/>
    <property type="match status" value="1"/>
</dbReference>
<evidence type="ECO:0000313" key="3">
    <source>
        <dbReference type="EMBL" id="SJN35373.1"/>
    </source>
</evidence>
<dbReference type="Gene3D" id="3.40.190.10">
    <property type="entry name" value="Periplasmic binding protein-like II"/>
    <property type="match status" value="1"/>
</dbReference>
<dbReference type="InterPro" id="IPR039424">
    <property type="entry name" value="SBP_5"/>
</dbReference>
<dbReference type="AlphaFoldDB" id="A0A1R4JUC3"/>
<dbReference type="InterPro" id="IPR006311">
    <property type="entry name" value="TAT_signal"/>
</dbReference>
<feature type="domain" description="Solute-binding protein family 5" evidence="2">
    <location>
        <begin position="82"/>
        <end position="397"/>
    </location>
</feature>
<dbReference type="GO" id="GO:0015833">
    <property type="term" value="P:peptide transport"/>
    <property type="evidence" value="ECO:0007669"/>
    <property type="project" value="TreeGrafter"/>
</dbReference>
<dbReference type="GO" id="GO:0042597">
    <property type="term" value="C:periplasmic space"/>
    <property type="evidence" value="ECO:0007669"/>
    <property type="project" value="UniProtKB-ARBA"/>
</dbReference>
<keyword evidence="4" id="KW-1185">Reference proteome</keyword>
<dbReference type="Gene3D" id="3.10.105.10">
    <property type="entry name" value="Dipeptide-binding Protein, Domain 3"/>
    <property type="match status" value="1"/>
</dbReference>
<dbReference type="Proteomes" id="UP000188342">
    <property type="component" value="Unassembled WGS sequence"/>
</dbReference>
<keyword evidence="1" id="KW-0732">Signal</keyword>
<feature type="chain" id="PRO_5012458650" evidence="1">
    <location>
        <begin position="35"/>
        <end position="513"/>
    </location>
</feature>
<accession>A0A1R4JUC3</accession>
<organism evidence="3 4">
    <name type="scientific">Luteococcus japonicus LSP_Lj1</name>
    <dbReference type="NCBI Taxonomy" id="1255658"/>
    <lineage>
        <taxon>Bacteria</taxon>
        <taxon>Bacillati</taxon>
        <taxon>Actinomycetota</taxon>
        <taxon>Actinomycetes</taxon>
        <taxon>Propionibacteriales</taxon>
        <taxon>Propionibacteriaceae</taxon>
        <taxon>Luteococcus</taxon>
    </lineage>
</organism>
<evidence type="ECO:0000313" key="4">
    <source>
        <dbReference type="Proteomes" id="UP000188342"/>
    </source>
</evidence>
<dbReference type="STRING" id="1255658.FM114_09495"/>
<dbReference type="GO" id="GO:0043190">
    <property type="term" value="C:ATP-binding cassette (ABC) transporter complex"/>
    <property type="evidence" value="ECO:0007669"/>
    <property type="project" value="InterPro"/>
</dbReference>
<sequence length="513" mass="56802">MHRPRVLTRRRALQGAALGIAAATGLSGCTTAQANSTAMLAHGATGGSLKDSLDPHFPVTIPDIARVRQLYEPLLRYDTQMKVQPGLAESIEHNADGTIWTIRLRQDVTFHNGKSVRATDVEASLERMLDPKNPAPFLSTVAPIANLKSSRVLDERTYQLHLTQPYAILDAMLASYPLGIIPADFDPRNPVGTGPFRADVFVPGQRSVFTRYDDYWDTRATFDALTIIDFTDDAAKVNALLAGQVQSIDNLPGYLSEAVDSQGATALVSQTGAWIPFTMRVDVQPFSDVRVRQAMRLIADRHQMVEQALNGFGRVANDLHSPFDPSYIGEQLPQREQDIDQAKALLRQAGQSDLRIELTTSTAVGAGGVESASLFVQQAAKAGVKVRLRVLDGSIFYGDQYLSWPFAQDFWETRLYLPQVAACGLKGSPYNETHWNDPQFIELVTTANRTMDARRRTMLLQDAQRIEHERGGYIVWAFKNQVDAYSNSVTGLQPARQLPVSDYRFNLVKPVQS</sequence>
<evidence type="ECO:0000259" key="2">
    <source>
        <dbReference type="Pfam" id="PF00496"/>
    </source>
</evidence>
<evidence type="ECO:0000256" key="1">
    <source>
        <dbReference type="SAM" id="SignalP"/>
    </source>
</evidence>
<dbReference type="PIRSF" id="PIRSF002741">
    <property type="entry name" value="MppA"/>
    <property type="match status" value="1"/>
</dbReference>